<dbReference type="EMBL" id="CM047750">
    <property type="protein sequence ID" value="KAJ0007291.1"/>
    <property type="molecule type" value="Genomic_DNA"/>
</dbReference>
<name>A0ACC0WYF6_9ROSI</name>
<reference evidence="2" key="1">
    <citation type="journal article" date="2023" name="G3 (Bethesda)">
        <title>Genome assembly and association tests identify interacting loci associated with vigor, precocity, and sex in interspecific pistachio rootstocks.</title>
        <authorList>
            <person name="Palmer W."/>
            <person name="Jacygrad E."/>
            <person name="Sagayaradj S."/>
            <person name="Cavanaugh K."/>
            <person name="Han R."/>
            <person name="Bertier L."/>
            <person name="Beede B."/>
            <person name="Kafkas S."/>
            <person name="Golino D."/>
            <person name="Preece J."/>
            <person name="Michelmore R."/>
        </authorList>
    </citation>
    <scope>NUCLEOTIDE SEQUENCE [LARGE SCALE GENOMIC DNA]</scope>
</reference>
<evidence type="ECO:0000313" key="1">
    <source>
        <dbReference type="EMBL" id="KAJ0007291.1"/>
    </source>
</evidence>
<gene>
    <name evidence="1" type="ORF">Pint_29330</name>
</gene>
<accession>A0ACC0WYF6</accession>
<sequence length="75" mass="8731">MKTMYKSRLQELSYKRSWNLPEYMATKQGTDHSPHFQATVTINDLLFTTPHHCRSSKGAQNDETVGVEKMIKKCR</sequence>
<comment type="caution">
    <text evidence="1">The sequence shown here is derived from an EMBL/GenBank/DDBJ whole genome shotgun (WGS) entry which is preliminary data.</text>
</comment>
<proteinExistence type="predicted"/>
<organism evidence="1 2">
    <name type="scientific">Pistacia integerrima</name>
    <dbReference type="NCBI Taxonomy" id="434235"/>
    <lineage>
        <taxon>Eukaryota</taxon>
        <taxon>Viridiplantae</taxon>
        <taxon>Streptophyta</taxon>
        <taxon>Embryophyta</taxon>
        <taxon>Tracheophyta</taxon>
        <taxon>Spermatophyta</taxon>
        <taxon>Magnoliopsida</taxon>
        <taxon>eudicotyledons</taxon>
        <taxon>Gunneridae</taxon>
        <taxon>Pentapetalae</taxon>
        <taxon>rosids</taxon>
        <taxon>malvids</taxon>
        <taxon>Sapindales</taxon>
        <taxon>Anacardiaceae</taxon>
        <taxon>Pistacia</taxon>
    </lineage>
</organism>
<keyword evidence="2" id="KW-1185">Reference proteome</keyword>
<dbReference type="Proteomes" id="UP001163603">
    <property type="component" value="Chromosome 15"/>
</dbReference>
<evidence type="ECO:0000313" key="2">
    <source>
        <dbReference type="Proteomes" id="UP001163603"/>
    </source>
</evidence>
<protein>
    <submittedName>
        <fullName evidence="1">Uncharacterized protein</fullName>
    </submittedName>
</protein>